<dbReference type="RefSeq" id="WP_354312176.1">
    <property type="nucleotide sequence ID" value="NZ_JBEPME010000001.1"/>
</dbReference>
<evidence type="ECO:0000313" key="4">
    <source>
        <dbReference type="EMBL" id="MET3655642.1"/>
    </source>
</evidence>
<keyword evidence="2" id="KW-0472">Membrane</keyword>
<feature type="transmembrane region" description="Helical" evidence="2">
    <location>
        <begin position="555"/>
        <end position="575"/>
    </location>
</feature>
<feature type="compositionally biased region" description="Polar residues" evidence="1">
    <location>
        <begin position="464"/>
        <end position="475"/>
    </location>
</feature>
<dbReference type="Proteomes" id="UP001549104">
    <property type="component" value="Unassembled WGS sequence"/>
</dbReference>
<evidence type="ECO:0000256" key="1">
    <source>
        <dbReference type="SAM" id="MobiDB-lite"/>
    </source>
</evidence>
<evidence type="ECO:0000313" key="5">
    <source>
        <dbReference type="Proteomes" id="UP001549104"/>
    </source>
</evidence>
<accession>A0ABV2K3L4</accession>
<comment type="caution">
    <text evidence="4">The sequence shown here is derived from an EMBL/GenBank/DDBJ whole genome shotgun (WGS) entry which is preliminary data.</text>
</comment>
<protein>
    <recommendedName>
        <fullName evidence="6">Gram-positive cocci surface proteins LPxTG domain-containing protein</fullName>
    </recommendedName>
</protein>
<evidence type="ECO:0008006" key="6">
    <source>
        <dbReference type="Google" id="ProtNLM"/>
    </source>
</evidence>
<keyword evidence="2" id="KW-1133">Transmembrane helix</keyword>
<feature type="signal peptide" evidence="3">
    <location>
        <begin position="1"/>
        <end position="28"/>
    </location>
</feature>
<name>A0ABV2K3L4_SPOPS</name>
<feature type="region of interest" description="Disordered" evidence="1">
    <location>
        <begin position="422"/>
        <end position="475"/>
    </location>
</feature>
<reference evidence="4 5" key="1">
    <citation type="submission" date="2024-06" db="EMBL/GenBank/DDBJ databases">
        <title>Sorghum-associated microbial communities from plants grown in Nebraska, USA.</title>
        <authorList>
            <person name="Schachtman D."/>
        </authorList>
    </citation>
    <scope>NUCLEOTIDE SEQUENCE [LARGE SCALE GENOMIC DNA]</scope>
    <source>
        <strain evidence="4 5">1288</strain>
    </source>
</reference>
<proteinExistence type="predicted"/>
<sequence>MKNNWMKYTGVTLGMCLTLSFSPSFVNADEPGEDNSLNLDINLLNDKEDKATIVDIQADNVPILGDLKAQIPAKSPVSANTSDVGEDNQQKSALATIELTNTDGLIDDLNVSVMEQSSMQDENSASSKSSLASVNLSTPITNEVELDVLLSDAQSGDETSSYDGGLVELNAEDLPVLGEVHAGVLDSHYKNAEESTSLSSGLLQANLDDGLLDETSVDVLSVDKSMNEESSQQSTALASVKADDDSLGGLIDDLNVSVMERSSMQDENSAASKSSLASVNLSTPITNEVELDVLLSDAQSGEETSSYDGGLVELNAEDLPVLGEVHAGVLDSHYKNAEETTSLSSGLLQADLDDGLLDETSVDVLTLDRNTDGNMTSTKHSGVSLIVGNDTIGNINVDILTNETMQPGLTEGDTVLTPPIDDATGLTPDEGGDVATPNEETVSPPKTEDVTGLKPGSDAGGVSPNVNIEEQTPSTVTEEITLNENTEGVSDDTVGITHSEDSASSASEEETDGIVWAATDSNAMSEAIAMDTIGMKQNPPSSNGMGQVLPKTGGFFDSIILSLLALFLLATGLGIRRFAH</sequence>
<gene>
    <name evidence="4" type="ORF">ABIC55_000726</name>
</gene>
<feature type="region of interest" description="Disordered" evidence="1">
    <location>
        <begin position="488"/>
        <end position="511"/>
    </location>
</feature>
<feature type="chain" id="PRO_5047143697" description="Gram-positive cocci surface proteins LPxTG domain-containing protein" evidence="3">
    <location>
        <begin position="29"/>
        <end position="580"/>
    </location>
</feature>
<dbReference type="EMBL" id="JBEPME010000001">
    <property type="protein sequence ID" value="MET3655642.1"/>
    <property type="molecule type" value="Genomic_DNA"/>
</dbReference>
<organism evidence="4 5">
    <name type="scientific">Sporosarcina psychrophila</name>
    <name type="common">Bacillus psychrophilus</name>
    <dbReference type="NCBI Taxonomy" id="1476"/>
    <lineage>
        <taxon>Bacteria</taxon>
        <taxon>Bacillati</taxon>
        <taxon>Bacillota</taxon>
        <taxon>Bacilli</taxon>
        <taxon>Bacillales</taxon>
        <taxon>Caryophanaceae</taxon>
        <taxon>Sporosarcina</taxon>
    </lineage>
</organism>
<keyword evidence="5" id="KW-1185">Reference proteome</keyword>
<keyword evidence="2" id="KW-0812">Transmembrane</keyword>
<keyword evidence="3" id="KW-0732">Signal</keyword>
<evidence type="ECO:0000256" key="2">
    <source>
        <dbReference type="SAM" id="Phobius"/>
    </source>
</evidence>
<evidence type="ECO:0000256" key="3">
    <source>
        <dbReference type="SAM" id="SignalP"/>
    </source>
</evidence>